<feature type="domain" description="FAS1" evidence="3">
    <location>
        <begin position="296"/>
        <end position="441"/>
    </location>
</feature>
<reference evidence="4" key="1">
    <citation type="submission" date="2021-06" db="EMBL/GenBank/DDBJ databases">
        <authorList>
            <consortium name="DOE Joint Genome Institute"/>
            <person name="Mondo S.J."/>
            <person name="Amses K.R."/>
            <person name="Simmons D.R."/>
            <person name="Longcore J.E."/>
            <person name="Seto K."/>
            <person name="Alves G.H."/>
            <person name="Bonds A.E."/>
            <person name="Quandt C.A."/>
            <person name="Davis W.J."/>
            <person name="Chang Y."/>
            <person name="Letcher P.M."/>
            <person name="Powell M.J."/>
            <person name="Kuo A."/>
            <person name="Labutti K."/>
            <person name="Pangilinan J."/>
            <person name="Andreopoulos W."/>
            <person name="Tritt A."/>
            <person name="Riley R."/>
            <person name="Hundley H."/>
            <person name="Johnson J."/>
            <person name="Lipzen A."/>
            <person name="Barry K."/>
            <person name="Berbee M.L."/>
            <person name="Buchler N.E."/>
            <person name="Grigoriev I.V."/>
            <person name="Spatafora J.W."/>
            <person name="Stajich J.E."/>
            <person name="James T.Y."/>
        </authorList>
    </citation>
    <scope>NUCLEOTIDE SEQUENCE</scope>
    <source>
        <strain evidence="4">AG</strain>
    </source>
</reference>
<evidence type="ECO:0000313" key="5">
    <source>
        <dbReference type="Proteomes" id="UP001206595"/>
    </source>
</evidence>
<dbReference type="SUPFAM" id="SSF82153">
    <property type="entry name" value="FAS1 domain"/>
    <property type="match status" value="5"/>
</dbReference>
<feature type="transmembrane region" description="Helical" evidence="1">
    <location>
        <begin position="733"/>
        <end position="763"/>
    </location>
</feature>
<protein>
    <recommendedName>
        <fullName evidence="3">FAS1 domain-containing protein</fullName>
    </recommendedName>
</protein>
<dbReference type="InterPro" id="IPR036378">
    <property type="entry name" value="FAS1_dom_sf"/>
</dbReference>
<evidence type="ECO:0000256" key="1">
    <source>
        <dbReference type="SAM" id="Phobius"/>
    </source>
</evidence>
<dbReference type="PANTHER" id="PTHR10900">
    <property type="entry name" value="PERIOSTIN-RELATED"/>
    <property type="match status" value="1"/>
</dbReference>
<dbReference type="EMBL" id="MU620898">
    <property type="protein sequence ID" value="KAI8582848.1"/>
    <property type="molecule type" value="Genomic_DNA"/>
</dbReference>
<dbReference type="InterPro" id="IPR000782">
    <property type="entry name" value="FAS1_domain"/>
</dbReference>
<dbReference type="PANTHER" id="PTHR10900:SF77">
    <property type="entry name" value="FI19380P1"/>
    <property type="match status" value="1"/>
</dbReference>
<evidence type="ECO:0000313" key="4">
    <source>
        <dbReference type="EMBL" id="KAI8582848.1"/>
    </source>
</evidence>
<reference evidence="4" key="2">
    <citation type="journal article" date="2022" name="Proc. Natl. Acad. Sci. U.S.A.">
        <title>Diploid-dominant life cycles characterize the early evolution of Fungi.</title>
        <authorList>
            <person name="Amses K.R."/>
            <person name="Simmons D.R."/>
            <person name="Longcore J.E."/>
            <person name="Mondo S.J."/>
            <person name="Seto K."/>
            <person name="Jeronimo G.H."/>
            <person name="Bonds A.E."/>
            <person name="Quandt C.A."/>
            <person name="Davis W.J."/>
            <person name="Chang Y."/>
            <person name="Federici B.A."/>
            <person name="Kuo A."/>
            <person name="LaButti K."/>
            <person name="Pangilinan J."/>
            <person name="Andreopoulos W."/>
            <person name="Tritt A."/>
            <person name="Riley R."/>
            <person name="Hundley H."/>
            <person name="Johnson J."/>
            <person name="Lipzen A."/>
            <person name="Barry K."/>
            <person name="Lang B.F."/>
            <person name="Cuomo C.A."/>
            <person name="Buchler N.E."/>
            <person name="Grigoriev I.V."/>
            <person name="Spatafora J.W."/>
            <person name="Stajich J.E."/>
            <person name="James T.Y."/>
        </authorList>
    </citation>
    <scope>NUCLEOTIDE SEQUENCE</scope>
    <source>
        <strain evidence="4">AG</strain>
    </source>
</reference>
<feature type="domain" description="FAS1" evidence="3">
    <location>
        <begin position="17"/>
        <end position="154"/>
    </location>
</feature>
<evidence type="ECO:0000256" key="2">
    <source>
        <dbReference type="SAM" id="SignalP"/>
    </source>
</evidence>
<keyword evidence="5" id="KW-1185">Reference proteome</keyword>
<dbReference type="GeneID" id="75911670"/>
<dbReference type="Pfam" id="PF02469">
    <property type="entry name" value="Fasciclin"/>
    <property type="match status" value="5"/>
</dbReference>
<dbReference type="SMART" id="SM00554">
    <property type="entry name" value="FAS1"/>
    <property type="match status" value="5"/>
</dbReference>
<name>A0AAD5EFP1_UMBRA</name>
<organism evidence="4 5">
    <name type="scientific">Umbelopsis ramanniana AG</name>
    <dbReference type="NCBI Taxonomy" id="1314678"/>
    <lineage>
        <taxon>Eukaryota</taxon>
        <taxon>Fungi</taxon>
        <taxon>Fungi incertae sedis</taxon>
        <taxon>Mucoromycota</taxon>
        <taxon>Mucoromycotina</taxon>
        <taxon>Umbelopsidomycetes</taxon>
        <taxon>Umbelopsidales</taxon>
        <taxon>Umbelopsidaceae</taxon>
        <taxon>Umbelopsis</taxon>
    </lineage>
</organism>
<dbReference type="RefSeq" id="XP_051447852.1">
    <property type="nucleotide sequence ID" value="XM_051586322.1"/>
</dbReference>
<keyword evidence="1" id="KW-1133">Transmembrane helix</keyword>
<keyword evidence="2" id="KW-0732">Signal</keyword>
<dbReference type="PROSITE" id="PS50213">
    <property type="entry name" value="FAS1"/>
    <property type="match status" value="5"/>
</dbReference>
<feature type="domain" description="FAS1" evidence="3">
    <location>
        <begin position="444"/>
        <end position="581"/>
    </location>
</feature>
<feature type="signal peptide" evidence="2">
    <location>
        <begin position="1"/>
        <end position="16"/>
    </location>
</feature>
<feature type="domain" description="FAS1" evidence="3">
    <location>
        <begin position="157"/>
        <end position="291"/>
    </location>
</feature>
<proteinExistence type="predicted"/>
<comment type="caution">
    <text evidence="4">The sequence shown here is derived from an EMBL/GenBank/DDBJ whole genome shotgun (WGS) entry which is preliminary data.</text>
</comment>
<keyword evidence="1" id="KW-0812">Transmembrane</keyword>
<feature type="chain" id="PRO_5041932885" description="FAS1 domain-containing protein" evidence="2">
    <location>
        <begin position="17"/>
        <end position="778"/>
    </location>
</feature>
<dbReference type="GO" id="GO:0005615">
    <property type="term" value="C:extracellular space"/>
    <property type="evidence" value="ECO:0007669"/>
    <property type="project" value="TreeGrafter"/>
</dbReference>
<dbReference type="InterPro" id="IPR050904">
    <property type="entry name" value="Adhesion/Biosynth-related"/>
</dbReference>
<accession>A0AAD5EFP1</accession>
<dbReference type="AlphaFoldDB" id="A0AAD5EFP1"/>
<dbReference type="Proteomes" id="UP001206595">
    <property type="component" value="Unassembled WGS sequence"/>
</dbReference>
<gene>
    <name evidence="4" type="ORF">K450DRAFT_225099</name>
</gene>
<feature type="domain" description="FAS1" evidence="3">
    <location>
        <begin position="586"/>
        <end position="726"/>
    </location>
</feature>
<dbReference type="Gene3D" id="2.30.180.10">
    <property type="entry name" value="FAS1 domain"/>
    <property type="match status" value="5"/>
</dbReference>
<keyword evidence="1" id="KW-0472">Membrane</keyword>
<sequence>MLKLFILFSYVIPIFCYKTFIDTLSENERFGTLLRHLQTERLVPTINKMTSGTFFAPDNEAFEHYKQNITKDLLLYHILSQPFMGEDFEQDQILESLYVRQGLLGETNNGQRIKVTKEGSPRKGKGKVYIGGVQIVDKDIVANNQSVIQVVGRLLTPPDLIVDVIKNWKDSDFYSTLDIAKLLPILNEPRPFTLFASSQETLQPFTSIERSYLLHELGNLDLQLYLKCHIVDRNLYASDFTEGETKVEALNGKKLIITVDKDSNIKVDGISVSKINEMTANGAIHTLESSIVPSELVFTARKYLIGMNATKFVSHLDKYGLSDYIDDPSRKYTFLAPSNEAFEELDYSSGNFTKLLLYHILPQAWLPKDLDDGLLVDTELVEHKLAGFAQKLKVAVENEDDSIPIYLRRKEGKSITFGGAFVNGEPVDINGAQIYTISEVLTPPADLLTTLITDLDLSAYIASLYAAKTENKLKDTKGVTLFVPSNVAFADLGLAAKYLLHPDAKSKLATVIYHHAVPSLVYSSHFANITSLEYQTLAGTTLQINRTIDSDQITVGNPDNTITNADILLANGVAHKVNGVVIPPPVEITNSDLLKAAETSTFSQLLKVVNLTQILPSGNFTILAPSDKAFGRLNVTQLLLDPTQLLRIMELHILKSSHLSPFRPMVTDNTEYESLLSDNDKVLFKEVAAGQYIVEVKGGRVGNMARVVAVGKATTGGGVVEIDSVLIPVPRGWAGFSLVVKIAVVVSSVLGLVGIAVVSYFIWKCQHRRRLGYVELSN</sequence>
<evidence type="ECO:0000259" key="3">
    <source>
        <dbReference type="PROSITE" id="PS50213"/>
    </source>
</evidence>